<feature type="binding site" evidence="13 14">
    <location>
        <position position="64"/>
    </location>
    <ligand>
        <name>[4Fe-4S] cluster</name>
        <dbReference type="ChEBI" id="CHEBI:49883"/>
        <note>4Fe-4S-S-AdoMet</note>
    </ligand>
</feature>
<feature type="binding site" evidence="13 14">
    <location>
        <position position="60"/>
    </location>
    <ligand>
        <name>[4Fe-4S] cluster</name>
        <dbReference type="ChEBI" id="CHEBI:49883"/>
        <note>4Fe-4S-S-AdoMet</note>
    </ligand>
</feature>
<dbReference type="SFLD" id="SFLDG01060">
    <property type="entry name" value="BATS_domain_containing"/>
    <property type="match status" value="1"/>
</dbReference>
<feature type="binding site" evidence="13 14">
    <location>
        <position position="196"/>
    </location>
    <ligand>
        <name>[2Fe-2S] cluster</name>
        <dbReference type="ChEBI" id="CHEBI:190135"/>
    </ligand>
</feature>
<proteinExistence type="inferred from homology"/>
<dbReference type="Gene3D" id="3.20.20.70">
    <property type="entry name" value="Aldolase class I"/>
    <property type="match status" value="1"/>
</dbReference>
<evidence type="ECO:0000313" key="16">
    <source>
        <dbReference type="EMBL" id="SDH46055.1"/>
    </source>
</evidence>
<evidence type="ECO:0000313" key="17">
    <source>
        <dbReference type="Proteomes" id="UP000243588"/>
    </source>
</evidence>
<feature type="binding site" evidence="13 14">
    <location>
        <position position="268"/>
    </location>
    <ligand>
        <name>[2Fe-2S] cluster</name>
        <dbReference type="ChEBI" id="CHEBI:190135"/>
    </ligand>
</feature>
<dbReference type="GO" id="GO:0005506">
    <property type="term" value="F:iron ion binding"/>
    <property type="evidence" value="ECO:0007669"/>
    <property type="project" value="UniProtKB-UniRule"/>
</dbReference>
<dbReference type="Proteomes" id="UP000243588">
    <property type="component" value="Unassembled WGS sequence"/>
</dbReference>
<evidence type="ECO:0000256" key="8">
    <source>
        <dbReference type="ARBA" id="ARBA00022723"/>
    </source>
</evidence>
<gene>
    <name evidence="13" type="primary">bioB</name>
    <name evidence="16" type="ORF">SAMN05421818_104100</name>
</gene>
<keyword evidence="6 13" id="KW-0949">S-adenosyl-L-methionine</keyword>
<dbReference type="CDD" id="cd01335">
    <property type="entry name" value="Radical_SAM"/>
    <property type="match status" value="1"/>
</dbReference>
<keyword evidence="17" id="KW-1185">Reference proteome</keyword>
<dbReference type="AlphaFoldDB" id="A0A1G8CKU5"/>
<dbReference type="PIRSF" id="PIRSF001619">
    <property type="entry name" value="Biotin_synth"/>
    <property type="match status" value="1"/>
</dbReference>
<reference evidence="17" key="1">
    <citation type="submission" date="2016-10" db="EMBL/GenBank/DDBJ databases">
        <authorList>
            <person name="Varghese N."/>
            <person name="Submissions S."/>
        </authorList>
    </citation>
    <scope>NUCLEOTIDE SEQUENCE [LARGE SCALE GENOMIC DNA]</scope>
    <source>
        <strain evidence="17">DSM 23313</strain>
    </source>
</reference>
<keyword evidence="11 13" id="KW-0411">Iron-sulfur</keyword>
<dbReference type="SMART" id="SM00876">
    <property type="entry name" value="BATS"/>
    <property type="match status" value="1"/>
</dbReference>
<keyword evidence="5 13" id="KW-0808">Transferase</keyword>
<comment type="catalytic activity">
    <reaction evidence="12 13">
        <text>(4R,5S)-dethiobiotin + (sulfur carrier)-SH + 2 reduced [2Fe-2S]-[ferredoxin] + 2 S-adenosyl-L-methionine = (sulfur carrier)-H + biotin + 2 5'-deoxyadenosine + 2 L-methionine + 2 oxidized [2Fe-2S]-[ferredoxin]</text>
        <dbReference type="Rhea" id="RHEA:22060"/>
        <dbReference type="Rhea" id="RHEA-COMP:10000"/>
        <dbReference type="Rhea" id="RHEA-COMP:10001"/>
        <dbReference type="Rhea" id="RHEA-COMP:14737"/>
        <dbReference type="Rhea" id="RHEA-COMP:14739"/>
        <dbReference type="ChEBI" id="CHEBI:17319"/>
        <dbReference type="ChEBI" id="CHEBI:29917"/>
        <dbReference type="ChEBI" id="CHEBI:33737"/>
        <dbReference type="ChEBI" id="CHEBI:33738"/>
        <dbReference type="ChEBI" id="CHEBI:57586"/>
        <dbReference type="ChEBI" id="CHEBI:57844"/>
        <dbReference type="ChEBI" id="CHEBI:59789"/>
        <dbReference type="ChEBI" id="CHEBI:64428"/>
        <dbReference type="ChEBI" id="CHEBI:149473"/>
        <dbReference type="EC" id="2.8.1.6"/>
    </reaction>
</comment>
<accession>A0A1G8CKU5</accession>
<comment type="function">
    <text evidence="13">Catalyzes the conversion of dethiobiotin (DTB) to biotin by the insertion of a sulfur atom into dethiobiotin via a radical-based mechanism.</text>
</comment>
<dbReference type="NCBIfam" id="TIGR00433">
    <property type="entry name" value="bioB"/>
    <property type="match status" value="1"/>
</dbReference>
<dbReference type="InterPro" id="IPR002684">
    <property type="entry name" value="Biotin_synth/BioAB"/>
</dbReference>
<evidence type="ECO:0000256" key="10">
    <source>
        <dbReference type="ARBA" id="ARBA00023004"/>
    </source>
</evidence>
<dbReference type="PANTHER" id="PTHR22976">
    <property type="entry name" value="BIOTIN SYNTHASE"/>
    <property type="match status" value="1"/>
</dbReference>
<dbReference type="EMBL" id="FNDQ01000004">
    <property type="protein sequence ID" value="SDH46055.1"/>
    <property type="molecule type" value="Genomic_DNA"/>
</dbReference>
<dbReference type="Pfam" id="PF04055">
    <property type="entry name" value="Radical_SAM"/>
    <property type="match status" value="1"/>
</dbReference>
<comment type="cofactor">
    <cofactor evidence="13 14">
        <name>[4Fe-4S] cluster</name>
        <dbReference type="ChEBI" id="CHEBI:49883"/>
    </cofactor>
    <text evidence="13 14">Binds 1 [4Fe-4S] cluster. The cluster is coordinated with 3 cysteines and an exchangeable S-adenosyl-L-methionine.</text>
</comment>
<evidence type="ECO:0000256" key="13">
    <source>
        <dbReference type="HAMAP-Rule" id="MF_01694"/>
    </source>
</evidence>
<keyword evidence="7 13" id="KW-0001">2Fe-2S</keyword>
<comment type="similarity">
    <text evidence="2 13">Belongs to the radical SAM superfamily. Biotin synthase family.</text>
</comment>
<name>A0A1G8CKU5_9FLAO</name>
<evidence type="ECO:0000256" key="3">
    <source>
        <dbReference type="ARBA" id="ARBA00012236"/>
    </source>
</evidence>
<dbReference type="PANTHER" id="PTHR22976:SF2">
    <property type="entry name" value="BIOTIN SYNTHASE, MITOCHONDRIAL"/>
    <property type="match status" value="1"/>
</dbReference>
<evidence type="ECO:0000259" key="15">
    <source>
        <dbReference type="PROSITE" id="PS51918"/>
    </source>
</evidence>
<dbReference type="SMART" id="SM00729">
    <property type="entry name" value="Elp3"/>
    <property type="match status" value="1"/>
</dbReference>
<comment type="subunit">
    <text evidence="13">Homodimer.</text>
</comment>
<organism evidence="16 17">
    <name type="scientific">Myroides phaeus</name>
    <dbReference type="NCBI Taxonomy" id="702745"/>
    <lineage>
        <taxon>Bacteria</taxon>
        <taxon>Pseudomonadati</taxon>
        <taxon>Bacteroidota</taxon>
        <taxon>Flavobacteriia</taxon>
        <taxon>Flavobacteriales</taxon>
        <taxon>Flavobacteriaceae</taxon>
        <taxon>Myroides</taxon>
    </lineage>
</organism>
<dbReference type="SFLD" id="SFLDG01278">
    <property type="entry name" value="biotin_synthase_like"/>
    <property type="match status" value="1"/>
</dbReference>
<keyword evidence="8 13" id="KW-0479">Metal-binding</keyword>
<dbReference type="InterPro" id="IPR058240">
    <property type="entry name" value="rSAM_sf"/>
</dbReference>
<keyword evidence="10 13" id="KW-0408">Iron</keyword>
<dbReference type="HAMAP" id="MF_01694">
    <property type="entry name" value="BioB"/>
    <property type="match status" value="1"/>
</dbReference>
<comment type="cofactor">
    <cofactor evidence="13">
        <name>[2Fe-2S] cluster</name>
        <dbReference type="ChEBI" id="CHEBI:190135"/>
    </cofactor>
    <text evidence="13">Binds 1 [2Fe-2S] cluster. The cluster is coordinated with 3 cysteines and 1 arginine.</text>
</comment>
<evidence type="ECO:0000256" key="4">
    <source>
        <dbReference type="ARBA" id="ARBA00022485"/>
    </source>
</evidence>
<dbReference type="SFLD" id="SFLDS00029">
    <property type="entry name" value="Radical_SAM"/>
    <property type="match status" value="1"/>
</dbReference>
<dbReference type="InterPro" id="IPR007197">
    <property type="entry name" value="rSAM"/>
</dbReference>
<feature type="binding site" evidence="13 14">
    <location>
        <position position="67"/>
    </location>
    <ligand>
        <name>[4Fe-4S] cluster</name>
        <dbReference type="ChEBI" id="CHEBI:49883"/>
        <note>4Fe-4S-S-AdoMet</note>
    </ligand>
</feature>
<evidence type="ECO:0000256" key="12">
    <source>
        <dbReference type="ARBA" id="ARBA00051157"/>
    </source>
</evidence>
<dbReference type="RefSeq" id="WP_090406225.1">
    <property type="nucleotide sequence ID" value="NZ_FNDQ01000004.1"/>
</dbReference>
<evidence type="ECO:0000256" key="5">
    <source>
        <dbReference type="ARBA" id="ARBA00022679"/>
    </source>
</evidence>
<dbReference type="SUPFAM" id="SSF102114">
    <property type="entry name" value="Radical SAM enzymes"/>
    <property type="match status" value="1"/>
</dbReference>
<dbReference type="UniPathway" id="UPA00078">
    <property type="reaction ID" value="UER00162"/>
</dbReference>
<keyword evidence="9 13" id="KW-0093">Biotin biosynthesis</keyword>
<dbReference type="InterPro" id="IPR013785">
    <property type="entry name" value="Aldolase_TIM"/>
</dbReference>
<dbReference type="EC" id="2.8.1.6" evidence="3 13"/>
<evidence type="ECO:0000256" key="7">
    <source>
        <dbReference type="ARBA" id="ARBA00022714"/>
    </source>
</evidence>
<comment type="pathway">
    <text evidence="1 13">Cofactor biosynthesis; biotin biosynthesis; biotin from 7,8-diaminononanoate: step 2/2.</text>
</comment>
<dbReference type="GO" id="GO:0009102">
    <property type="term" value="P:biotin biosynthetic process"/>
    <property type="evidence" value="ECO:0007669"/>
    <property type="project" value="UniProtKB-UniRule"/>
</dbReference>
<feature type="domain" description="Radical SAM core" evidence="15">
    <location>
        <begin position="45"/>
        <end position="273"/>
    </location>
</feature>
<feature type="binding site" evidence="13 14">
    <location>
        <position position="136"/>
    </location>
    <ligand>
        <name>[2Fe-2S] cluster</name>
        <dbReference type="ChEBI" id="CHEBI:190135"/>
    </ligand>
</feature>
<evidence type="ECO:0000256" key="11">
    <source>
        <dbReference type="ARBA" id="ARBA00023014"/>
    </source>
</evidence>
<dbReference type="InterPro" id="IPR010722">
    <property type="entry name" value="BATS_dom"/>
</dbReference>
<dbReference type="SFLD" id="SFLDF00272">
    <property type="entry name" value="biotin_synthase"/>
    <property type="match status" value="1"/>
</dbReference>
<feature type="binding site" evidence="13 14">
    <location>
        <position position="104"/>
    </location>
    <ligand>
        <name>[2Fe-2S] cluster</name>
        <dbReference type="ChEBI" id="CHEBI:190135"/>
    </ligand>
</feature>
<evidence type="ECO:0000256" key="6">
    <source>
        <dbReference type="ARBA" id="ARBA00022691"/>
    </source>
</evidence>
<evidence type="ECO:0000256" key="9">
    <source>
        <dbReference type="ARBA" id="ARBA00022756"/>
    </source>
</evidence>
<keyword evidence="4 13" id="KW-0004">4Fe-4S</keyword>
<sequence>MKDNHTIATIRHDWTKEEIQAIYDTPLLELVYQAATVHRAYHPKNEVQVSTLLSIKTGGCPEDCSYCGQAARYQTDIKVQRLLPVDTVLSHAQKAKDNGSSRFCMAAAWREVRDNKDFDKVIDMVKGVNEMGLEVCCTLGMLTEEQAIRLQEAGLHAYNHNIDTSSENYDNIISTRKFSNRTDTIQNVRKAGITVCSGGIIGLGENDSDRISMLMTLANMEKHPESVPINALVRVKGTPMEDMPKVDTTDMVRMIATARIIMPETMVRLSAGRIEMDEFEQAMCFMAGANSMFSGENETLLVTPNPSLTKDKTLLEKFGLKPMVSSKKACHE</sequence>
<evidence type="ECO:0000256" key="2">
    <source>
        <dbReference type="ARBA" id="ARBA00010765"/>
    </source>
</evidence>
<dbReference type="FunFam" id="3.20.20.70:FF:000011">
    <property type="entry name" value="Biotin synthase"/>
    <property type="match status" value="1"/>
</dbReference>
<protein>
    <recommendedName>
        <fullName evidence="3 13">Biotin synthase</fullName>
        <ecNumber evidence="3 13">2.8.1.6</ecNumber>
    </recommendedName>
</protein>
<dbReference type="PROSITE" id="PS51918">
    <property type="entry name" value="RADICAL_SAM"/>
    <property type="match status" value="1"/>
</dbReference>
<dbReference type="GO" id="GO:0051539">
    <property type="term" value="F:4 iron, 4 sulfur cluster binding"/>
    <property type="evidence" value="ECO:0007669"/>
    <property type="project" value="UniProtKB-KW"/>
</dbReference>
<dbReference type="GO" id="GO:0004076">
    <property type="term" value="F:biotin synthase activity"/>
    <property type="evidence" value="ECO:0007669"/>
    <property type="project" value="UniProtKB-UniRule"/>
</dbReference>
<dbReference type="STRING" id="702745.SAMN05421818_104100"/>
<evidence type="ECO:0000256" key="1">
    <source>
        <dbReference type="ARBA" id="ARBA00004942"/>
    </source>
</evidence>
<comment type="cofactor">
    <cofactor evidence="14">
        <name>[2Fe-2S] cluster</name>
        <dbReference type="ChEBI" id="CHEBI:190135"/>
    </cofactor>
    <text evidence="14">Binds 1 [2Fe-2S] cluster. The cluster is coordinated with 3 cysteines and 1 arginine.</text>
</comment>
<dbReference type="GO" id="GO:0051537">
    <property type="term" value="F:2 iron, 2 sulfur cluster binding"/>
    <property type="evidence" value="ECO:0007669"/>
    <property type="project" value="UniProtKB-KW"/>
</dbReference>
<evidence type="ECO:0000256" key="14">
    <source>
        <dbReference type="PIRSR" id="PIRSR001619-1"/>
    </source>
</evidence>
<dbReference type="InterPro" id="IPR006638">
    <property type="entry name" value="Elp3/MiaA/NifB-like_rSAM"/>
</dbReference>
<dbReference type="InterPro" id="IPR024177">
    <property type="entry name" value="Biotin_synthase"/>
</dbReference>
<dbReference type="Pfam" id="PF06968">
    <property type="entry name" value="BATS"/>
    <property type="match status" value="1"/>
</dbReference>